<gene>
    <name evidence="1" type="ORF">FQ154_16325</name>
</gene>
<dbReference type="RefSeq" id="WP_007269627.1">
    <property type="nucleotide sequence ID" value="NZ_VOBL01000020.1"/>
</dbReference>
<dbReference type="AlphaFoldDB" id="A0A5B0E790"/>
<accession>A0A5B0E790</accession>
<sequence length="227" mass="25015">MKIHVIATGKFGGEAANRCADLVRRDGHVVRIDHYDDTRVGHESGWPHAELRVLFAWRETPELMERIDRQCAETGIPYTVAVLTHPRLRIGPTIIPATAQLPAREAGCFKCYESRRLQHGALDARSAPLYEHYDKDPAAGPTGYLPHHAGLAAAAVARVAMQLQEENLAAVQNMELSYNLLTNGLHQAELVPVHGCPRCGSRDLDASWSQLAKELPALEPELENSHG</sequence>
<dbReference type="Proteomes" id="UP000323856">
    <property type="component" value="Unassembled WGS sequence"/>
</dbReference>
<protein>
    <submittedName>
        <fullName evidence="1">TOMM leader peptide-binding protein</fullName>
    </submittedName>
</protein>
<comment type="caution">
    <text evidence="1">The sequence shown here is derived from an EMBL/GenBank/DDBJ whole genome shotgun (WGS) entry which is preliminary data.</text>
</comment>
<proteinExistence type="predicted"/>
<reference evidence="1 2" key="1">
    <citation type="submission" date="2019-07" db="EMBL/GenBank/DDBJ databases">
        <title>Analysis of the biochemical properties, biological activity and biotechnological potential of siderophores and biosurfactants produced by Antarctic psychrotolerant bacteria.</title>
        <authorList>
            <person name="Styczynski M."/>
            <person name="Krucon T."/>
            <person name="Decewicz P."/>
            <person name="Dziewit L."/>
        </authorList>
    </citation>
    <scope>NUCLEOTIDE SEQUENCE [LARGE SCALE GENOMIC DNA]</scope>
    <source>
        <strain evidence="1 2">ANT_H27</strain>
    </source>
</reference>
<organism evidence="1 2">
    <name type="scientific">Paeniglutamicibacter gangotriensis</name>
    <dbReference type="NCBI Taxonomy" id="254787"/>
    <lineage>
        <taxon>Bacteria</taxon>
        <taxon>Bacillati</taxon>
        <taxon>Actinomycetota</taxon>
        <taxon>Actinomycetes</taxon>
        <taxon>Micrococcales</taxon>
        <taxon>Micrococcaceae</taxon>
        <taxon>Paeniglutamicibacter</taxon>
    </lineage>
</organism>
<dbReference type="OrthoDB" id="2679713at2"/>
<name>A0A5B0E790_9MICC</name>
<dbReference type="EMBL" id="VOBL01000020">
    <property type="protein sequence ID" value="KAA0974202.1"/>
    <property type="molecule type" value="Genomic_DNA"/>
</dbReference>
<evidence type="ECO:0000313" key="2">
    <source>
        <dbReference type="Proteomes" id="UP000323856"/>
    </source>
</evidence>
<dbReference type="InterPro" id="IPR022291">
    <property type="entry name" value="Bacteriocin_synth_cyclodeHase"/>
</dbReference>
<dbReference type="NCBIfam" id="TIGR03882">
    <property type="entry name" value="cyclo_dehyd_2"/>
    <property type="match status" value="1"/>
</dbReference>
<dbReference type="Gene3D" id="3.40.50.720">
    <property type="entry name" value="NAD(P)-binding Rossmann-like Domain"/>
    <property type="match status" value="1"/>
</dbReference>
<evidence type="ECO:0000313" key="1">
    <source>
        <dbReference type="EMBL" id="KAA0974202.1"/>
    </source>
</evidence>